<dbReference type="Proteomes" id="UP001620645">
    <property type="component" value="Unassembled WGS sequence"/>
</dbReference>
<accession>A0ABD2KA57</accession>
<keyword evidence="1" id="KW-0732">Signal</keyword>
<organism evidence="2 3">
    <name type="scientific">Heterodera schachtii</name>
    <name type="common">Sugarbeet cyst nematode worm</name>
    <name type="synonym">Tylenchus schachtii</name>
    <dbReference type="NCBI Taxonomy" id="97005"/>
    <lineage>
        <taxon>Eukaryota</taxon>
        <taxon>Metazoa</taxon>
        <taxon>Ecdysozoa</taxon>
        <taxon>Nematoda</taxon>
        <taxon>Chromadorea</taxon>
        <taxon>Rhabditida</taxon>
        <taxon>Tylenchina</taxon>
        <taxon>Tylenchomorpha</taxon>
        <taxon>Tylenchoidea</taxon>
        <taxon>Heteroderidae</taxon>
        <taxon>Heteroderinae</taxon>
        <taxon>Heterodera</taxon>
    </lineage>
</organism>
<gene>
    <name evidence="2" type="ORF">niasHS_002884</name>
</gene>
<comment type="caution">
    <text evidence="2">The sequence shown here is derived from an EMBL/GenBank/DDBJ whole genome shotgun (WGS) entry which is preliminary data.</text>
</comment>
<keyword evidence="3" id="KW-1185">Reference proteome</keyword>
<evidence type="ECO:0000313" key="2">
    <source>
        <dbReference type="EMBL" id="KAL3099429.1"/>
    </source>
</evidence>
<name>A0ABD2KA57_HETSC</name>
<feature type="chain" id="PRO_5044874448" evidence="1">
    <location>
        <begin position="30"/>
        <end position="168"/>
    </location>
</feature>
<sequence length="168" mass="18533">MFATLKTTSSSRHLLPILFIFCCCYRAFSNFGDAAIVPLSALGHYKVSLGELNELLTEQQRLADAMPSIGDKLPNYAKIRGESLNTAGSNVNSHQSRACCDRVHFKNFNPIIPSRHQQQQQSPSSHRRPFSSIILCCQLAGGWGLALAFVDLVDHAARDAPRRPAPLQ</sequence>
<dbReference type="EMBL" id="JBICCN010000039">
    <property type="protein sequence ID" value="KAL3099429.1"/>
    <property type="molecule type" value="Genomic_DNA"/>
</dbReference>
<dbReference type="AlphaFoldDB" id="A0ABD2KA57"/>
<evidence type="ECO:0000313" key="3">
    <source>
        <dbReference type="Proteomes" id="UP001620645"/>
    </source>
</evidence>
<proteinExistence type="predicted"/>
<feature type="signal peptide" evidence="1">
    <location>
        <begin position="1"/>
        <end position="29"/>
    </location>
</feature>
<evidence type="ECO:0000256" key="1">
    <source>
        <dbReference type="SAM" id="SignalP"/>
    </source>
</evidence>
<reference evidence="2 3" key="1">
    <citation type="submission" date="2024-10" db="EMBL/GenBank/DDBJ databases">
        <authorList>
            <person name="Kim D."/>
        </authorList>
    </citation>
    <scope>NUCLEOTIDE SEQUENCE [LARGE SCALE GENOMIC DNA]</scope>
    <source>
        <strain evidence="2">Taebaek</strain>
    </source>
</reference>
<protein>
    <submittedName>
        <fullName evidence="2">Uncharacterized protein</fullName>
    </submittedName>
</protein>